<gene>
    <name evidence="1" type="ORF">EUGRSUZ_C03294</name>
</gene>
<name>A0A059CUV3_EUCGR</name>
<reference evidence="1" key="1">
    <citation type="submission" date="2013-07" db="EMBL/GenBank/DDBJ databases">
        <title>The genome of Eucalyptus grandis.</title>
        <authorList>
            <person name="Schmutz J."/>
            <person name="Hayes R."/>
            <person name="Myburg A."/>
            <person name="Tuskan G."/>
            <person name="Grattapaglia D."/>
            <person name="Rokhsar D.S."/>
        </authorList>
    </citation>
    <scope>NUCLEOTIDE SEQUENCE</scope>
    <source>
        <tissue evidence="1">Leaf extractions</tissue>
    </source>
</reference>
<organism evidence="1">
    <name type="scientific">Eucalyptus grandis</name>
    <name type="common">Flooded gum</name>
    <dbReference type="NCBI Taxonomy" id="71139"/>
    <lineage>
        <taxon>Eukaryota</taxon>
        <taxon>Viridiplantae</taxon>
        <taxon>Streptophyta</taxon>
        <taxon>Embryophyta</taxon>
        <taxon>Tracheophyta</taxon>
        <taxon>Spermatophyta</taxon>
        <taxon>Magnoliopsida</taxon>
        <taxon>eudicotyledons</taxon>
        <taxon>Gunneridae</taxon>
        <taxon>Pentapetalae</taxon>
        <taxon>rosids</taxon>
        <taxon>malvids</taxon>
        <taxon>Myrtales</taxon>
        <taxon>Myrtaceae</taxon>
        <taxon>Myrtoideae</taxon>
        <taxon>Eucalypteae</taxon>
        <taxon>Eucalyptus</taxon>
    </lineage>
</organism>
<dbReference type="InParanoid" id="A0A059CUV3"/>
<dbReference type="AlphaFoldDB" id="A0A059CUV3"/>
<sequence length="68" mass="7965">MSFSLRQILFREMVSKSSVLDTNCTNMLYNDCLPDLFDVAVNKEALPWESNCISREMRINETSPRFRT</sequence>
<dbReference type="EMBL" id="KK198755">
    <property type="protein sequence ID" value="KCW81921.1"/>
    <property type="molecule type" value="Genomic_DNA"/>
</dbReference>
<evidence type="ECO:0000313" key="1">
    <source>
        <dbReference type="EMBL" id="KCW81921.1"/>
    </source>
</evidence>
<proteinExistence type="predicted"/>
<accession>A0A059CUV3</accession>
<dbReference type="Gramene" id="KCW81921">
    <property type="protein sequence ID" value="KCW81921"/>
    <property type="gene ID" value="EUGRSUZ_C03294"/>
</dbReference>
<protein>
    <submittedName>
        <fullName evidence="1">Uncharacterized protein</fullName>
    </submittedName>
</protein>